<evidence type="ECO:0000313" key="3">
    <source>
        <dbReference type="Proteomes" id="UP001234178"/>
    </source>
</evidence>
<dbReference type="Proteomes" id="UP001234178">
    <property type="component" value="Unassembled WGS sequence"/>
</dbReference>
<keyword evidence="3" id="KW-1185">Reference proteome</keyword>
<accession>A0ABQ9ZC64</accession>
<evidence type="ECO:0000313" key="2">
    <source>
        <dbReference type="EMBL" id="KAK4010284.1"/>
    </source>
</evidence>
<comment type="caution">
    <text evidence="2">The sequence shown here is derived from an EMBL/GenBank/DDBJ whole genome shotgun (WGS) entry which is preliminary data.</text>
</comment>
<feature type="region of interest" description="Disordered" evidence="1">
    <location>
        <begin position="48"/>
        <end position="77"/>
    </location>
</feature>
<dbReference type="PANTHER" id="PTHR33173">
    <property type="match status" value="1"/>
</dbReference>
<sequence>MFAKIPSKFSFMPGEKALIADVVDTAQKITARSQENFSYDILPSSGRKRKRVSTFSSSESGRKKNNSADGLADMPVNGGLQEVSPTNVLPIDSVMRVVSRAANVSEGQRSTVMMLQVMGQPQEPVVKVIKPKFHNHNLIDFAPEHLHQKLSGRNLLTCLLMRARFSVTDSSSESYSVQKTQSKDSSSRRTLLQRLNIQASVQIKKKPGGYRYDKDIGLLHFAMYSYIQGGRKFYEVLSANFEGIFPSCRTIERKLSSFHKSVPEGEVNVALLKEILDKHRLPPVVSIAEDGTAIVGQREYDKRTNRVIGFSLPLRCNGFPDSLASSVRTAEDIVNLFEKYERAAVVITVMAQTMDEQIPAIRIASFCSNNRFTADDVKHRANYIEAELNKLGIRMLTYSADGDSREMKMMRQVLNLGALPPSLTTKKGRSAQQIADETGWLLKRQWDFSPPMRKISNAVTEKRPSYISHNRSYQRAAPLKNGDLNLHDKMNYDAVRRLCDPCVTDILCDKVAGSEVTCFYLKLMRLITASYLDKSLSPLDRIYGIWYSCLALRYWRHWLQENGYKLDINFITLNAYMCVEINAHSLVLISRRLRENGTPHLFRPWHFGSQSCESFFRLVRSLTSTESTQWKRFFSRSERADAANQLLGEGENDGVYFPRFTHAFEDQSQDDGKNISFNLPSHLPSDEEIERIIRKAMVDVDHQFQLLGVKMRGKKKFMFNQELVQRINVSRKDKEHPAALIDSNLLLELDDSGAEETAVEENVQPCPDAGDEYDIDVLKSLGMAQLRDFSHLVSRQLESSAFASIICNNGSQIVVKKRGRVVL</sequence>
<name>A0ABQ9ZC64_9CRUS</name>
<dbReference type="PANTHER" id="PTHR33173:SF2">
    <property type="entry name" value="MYND-TYPE DOMAIN-CONTAINING PROTEIN"/>
    <property type="match status" value="1"/>
</dbReference>
<proteinExistence type="predicted"/>
<evidence type="ECO:0000256" key="1">
    <source>
        <dbReference type="SAM" id="MobiDB-lite"/>
    </source>
</evidence>
<gene>
    <name evidence="2" type="ORF">OUZ56_019430</name>
</gene>
<dbReference type="EMBL" id="JAOYFB010000003">
    <property type="protein sequence ID" value="KAK4010284.1"/>
    <property type="molecule type" value="Genomic_DNA"/>
</dbReference>
<reference evidence="2 3" key="1">
    <citation type="journal article" date="2023" name="Nucleic Acids Res.">
        <title>The hologenome of Daphnia magna reveals possible DNA methylation and microbiome-mediated evolution of the host genome.</title>
        <authorList>
            <person name="Chaturvedi A."/>
            <person name="Li X."/>
            <person name="Dhandapani V."/>
            <person name="Marshall H."/>
            <person name="Kissane S."/>
            <person name="Cuenca-Cambronero M."/>
            <person name="Asole G."/>
            <person name="Calvet F."/>
            <person name="Ruiz-Romero M."/>
            <person name="Marangio P."/>
            <person name="Guigo R."/>
            <person name="Rago D."/>
            <person name="Mirbahai L."/>
            <person name="Eastwood N."/>
            <person name="Colbourne J.K."/>
            <person name="Zhou J."/>
            <person name="Mallon E."/>
            <person name="Orsini L."/>
        </authorList>
    </citation>
    <scope>NUCLEOTIDE SEQUENCE [LARGE SCALE GENOMIC DNA]</scope>
    <source>
        <strain evidence="2">LRV0_1</strain>
    </source>
</reference>
<organism evidence="2 3">
    <name type="scientific">Daphnia magna</name>
    <dbReference type="NCBI Taxonomy" id="35525"/>
    <lineage>
        <taxon>Eukaryota</taxon>
        <taxon>Metazoa</taxon>
        <taxon>Ecdysozoa</taxon>
        <taxon>Arthropoda</taxon>
        <taxon>Crustacea</taxon>
        <taxon>Branchiopoda</taxon>
        <taxon>Diplostraca</taxon>
        <taxon>Cladocera</taxon>
        <taxon>Anomopoda</taxon>
        <taxon>Daphniidae</taxon>
        <taxon>Daphnia</taxon>
    </lineage>
</organism>
<protein>
    <submittedName>
        <fullName evidence="2">Uncharacterized protein</fullName>
    </submittedName>
</protein>